<organism evidence="1 2">
    <name type="scientific">Rodentibacter genomosp. 2</name>
    <dbReference type="NCBI Taxonomy" id="1908266"/>
    <lineage>
        <taxon>Bacteria</taxon>
        <taxon>Pseudomonadati</taxon>
        <taxon>Pseudomonadota</taxon>
        <taxon>Gammaproteobacteria</taxon>
        <taxon>Pasteurellales</taxon>
        <taxon>Pasteurellaceae</taxon>
        <taxon>Rodentibacter</taxon>
    </lineage>
</organism>
<evidence type="ECO:0000313" key="2">
    <source>
        <dbReference type="Proteomes" id="UP000188541"/>
    </source>
</evidence>
<protein>
    <submittedName>
        <fullName evidence="1">Uncharacterized protein</fullName>
    </submittedName>
</protein>
<proteinExistence type="predicted"/>
<dbReference type="AlphaFoldDB" id="A0A1V3JDE5"/>
<accession>A0A1V3JDE5</accession>
<name>A0A1V3JDE5_9PAST</name>
<sequence length="369" mass="40742">MKAQLQEQQQIAAAVGNVKSAVETYSSNRQEEAEQEVRRLKSHLQTAEAQGNEEVANQIRADITVAQEKVTSWGTGGSAKRAIDAITNAGLLALNGGSSQSIATAAVSPYVNQLIKEATKDYPALNIPTHILWGAVEAELMGGSAQTGAISTVAGELGAKYLTEHLYDKESKDLTETERVQIKEMAKALAGGLAAAGQGARAVKILSEFSVGMAVANNAVENNFLSTLSQDRREALEKKIKEGKASQKEIMEFISYEQDDHTSDYLADKARNHPEEMTDDEWSRLGNSIQRYVSESLRNRETPDEINRSVKEIVSGNYIKGYGYAYALDDKYRSDLPSRWSWTGVDKSEKEERYSDLKYKYITRPKCNK</sequence>
<keyword evidence="2" id="KW-1185">Reference proteome</keyword>
<dbReference type="STRING" id="1908266.BKK55_08915"/>
<comment type="caution">
    <text evidence="1">The sequence shown here is derived from an EMBL/GenBank/DDBJ whole genome shotgun (WGS) entry which is preliminary data.</text>
</comment>
<dbReference type="OrthoDB" id="5691069at2"/>
<gene>
    <name evidence="1" type="ORF">BKK55_08915</name>
</gene>
<evidence type="ECO:0000313" key="1">
    <source>
        <dbReference type="EMBL" id="OOF54594.1"/>
    </source>
</evidence>
<dbReference type="EMBL" id="MLHO01000048">
    <property type="protein sequence ID" value="OOF54594.1"/>
    <property type="molecule type" value="Genomic_DNA"/>
</dbReference>
<dbReference type="RefSeq" id="WP_077551418.1">
    <property type="nucleotide sequence ID" value="NZ_MLHO01000048.1"/>
</dbReference>
<dbReference type="Proteomes" id="UP000188541">
    <property type="component" value="Unassembled WGS sequence"/>
</dbReference>
<reference evidence="1 2" key="1">
    <citation type="submission" date="2016-10" db="EMBL/GenBank/DDBJ databases">
        <title>Rodentibacter gen. nov. and new species.</title>
        <authorList>
            <person name="Christensen H."/>
        </authorList>
    </citation>
    <scope>NUCLEOTIDE SEQUENCE [LARGE SCALE GENOMIC DNA]</scope>
    <source>
        <strain evidence="1 2">1996246016</strain>
    </source>
</reference>